<comment type="caution">
    <text evidence="2">The sequence shown here is derived from an EMBL/GenBank/DDBJ whole genome shotgun (WGS) entry which is preliminary data.</text>
</comment>
<reference evidence="2 3" key="1">
    <citation type="submission" date="2017-08" db="EMBL/GenBank/DDBJ databases">
        <title>Acidophilic green algal genome provides insights into adaptation to an acidic environment.</title>
        <authorList>
            <person name="Hirooka S."/>
            <person name="Hirose Y."/>
            <person name="Kanesaki Y."/>
            <person name="Higuchi S."/>
            <person name="Fujiwara T."/>
            <person name="Onuma R."/>
            <person name="Era A."/>
            <person name="Ohbayashi R."/>
            <person name="Uzuka A."/>
            <person name="Nozaki H."/>
            <person name="Yoshikawa H."/>
            <person name="Miyagishima S.Y."/>
        </authorList>
    </citation>
    <scope>NUCLEOTIDE SEQUENCE [LARGE SCALE GENOMIC DNA]</scope>
    <source>
        <strain evidence="2 3">NIES-2499</strain>
    </source>
</reference>
<keyword evidence="3" id="KW-1185">Reference proteome</keyword>
<organism evidence="2 3">
    <name type="scientific">Chlamydomonas eustigma</name>
    <dbReference type="NCBI Taxonomy" id="1157962"/>
    <lineage>
        <taxon>Eukaryota</taxon>
        <taxon>Viridiplantae</taxon>
        <taxon>Chlorophyta</taxon>
        <taxon>core chlorophytes</taxon>
        <taxon>Chlorophyceae</taxon>
        <taxon>CS clade</taxon>
        <taxon>Chlamydomonadales</taxon>
        <taxon>Chlamydomonadaceae</taxon>
        <taxon>Chlamydomonas</taxon>
    </lineage>
</organism>
<accession>A0A250WYZ6</accession>
<proteinExistence type="predicted"/>
<feature type="region of interest" description="Disordered" evidence="1">
    <location>
        <begin position="385"/>
        <end position="419"/>
    </location>
</feature>
<feature type="compositionally biased region" description="Basic and acidic residues" evidence="1">
    <location>
        <begin position="394"/>
        <end position="413"/>
    </location>
</feature>
<protein>
    <submittedName>
        <fullName evidence="2">Uncharacterized protein</fullName>
    </submittedName>
</protein>
<feature type="region of interest" description="Disordered" evidence="1">
    <location>
        <begin position="982"/>
        <end position="1004"/>
    </location>
</feature>
<gene>
    <name evidence="2" type="ORF">CEUSTIGMA_g3448.t1</name>
</gene>
<dbReference type="EMBL" id="BEGY01000015">
    <property type="protein sequence ID" value="GAX76005.1"/>
    <property type="molecule type" value="Genomic_DNA"/>
</dbReference>
<dbReference type="AlphaFoldDB" id="A0A250WYZ6"/>
<evidence type="ECO:0000313" key="2">
    <source>
        <dbReference type="EMBL" id="GAX76005.1"/>
    </source>
</evidence>
<dbReference type="Proteomes" id="UP000232323">
    <property type="component" value="Unassembled WGS sequence"/>
</dbReference>
<sequence>MRDVSTNSVEESTASAVVFCALQCHEQLGTLDITPSGQEYQPAALKSLSRPLATPEDGQGIIVQNHNGLTVQSDQEDCPAFVTCQEDVDKQVQLKMMPFISTSAFHESLQSLPFQSLAAGKAVPSTTQRNDAVRTKRHIPSQRVLPHQHLDRLTDLLPPISALKRAYADIDVDVSKVLPVKSAHLAKQADRTIGEPDVAPKFVGQRSLQHRVDNSASPCDNDSDSSADSDSKPQSQQLAAYVGKAGSVLYFSQSYLVEAFGGHNLPGFPFTAVFRLSVDGQTAGDDEQVQVRTTSKQCYMSCSNAKKSLIKGKCRQWQMQQLQSMDDRLLIHLNVVGLRDKAVKCKVDPAGLEARRGSRKRVRFGNCCGAIKVGRPRVKVCEERTGRRRVGRPSKVEREGGTLTKDHDQRDSNKLCNDSDNLQTHVASEGMMLSLTQMNFCLAMGQRPQLIIQTPFNMILKVLVNGVDKNAEQGGTSQKVRFYRSGFDSFAARVHANVFCVIRDHPRRDWERHYYQDPSSTNADLKTLVLNLTFRTGLHSSLNVEDSIKDEPKEHNTAMLTTTDATQTKFGVPSSLGTTERAPKTLKDVSAPESHLQTAHQQQGAHERPLSEFAQVTPASADVEAPSSSLVLQLLADLSDMPYEISEVLACLGVTTDAEVCLSLCLACPLGVSILKEPEVYKNILLAVKEQPGCESNNDLFMHMALMYNLSSIVARVLDTEEKLACNNTPPVNVSNLLLLFKRFCNSLTVDPLGSPDVSLASNCPEHLLDLLGDVSRHIHSHTPLGPQMALKTAALLLQLMPASEDLAQQDIVFCMGRCLALLQLSQQQQQQWNHQIHMFRCICNYLHDSSSRNRSTYVGAAVKHIAVAAELGYTVMIMRSYQAGPAIQSEPLSMAVMFDEKLVSEMKRQSIGTSVALRVGYLLQQLGCGDINLAQMISGSIALLPEGFKMEGQESLLVLSTVVCSFIVCLQIEEQLEQHQVSVKRTGRDDDDLDGGSGLRDKNRHRSMLGQRALDIKQYLREPQVLKLCRELVFVYSLGYSAGA</sequence>
<evidence type="ECO:0000313" key="3">
    <source>
        <dbReference type="Proteomes" id="UP000232323"/>
    </source>
</evidence>
<evidence type="ECO:0000256" key="1">
    <source>
        <dbReference type="SAM" id="MobiDB-lite"/>
    </source>
</evidence>
<feature type="region of interest" description="Disordered" evidence="1">
    <location>
        <begin position="210"/>
        <end position="235"/>
    </location>
</feature>
<name>A0A250WYZ6_9CHLO</name>